<protein>
    <submittedName>
        <fullName evidence="1">Uncharacterized protein</fullName>
    </submittedName>
</protein>
<dbReference type="EMBL" id="CABVHK010000015">
    <property type="protein sequence ID" value="VVN21390.1"/>
    <property type="molecule type" value="Genomic_DNA"/>
</dbReference>
<dbReference type="AlphaFoldDB" id="A0A5E6VTZ4"/>
<organism evidence="1 2">
    <name type="scientific">Pseudomonas fluorescens</name>
    <dbReference type="NCBI Taxonomy" id="294"/>
    <lineage>
        <taxon>Bacteria</taxon>
        <taxon>Pseudomonadati</taxon>
        <taxon>Pseudomonadota</taxon>
        <taxon>Gammaproteobacteria</taxon>
        <taxon>Pseudomonadales</taxon>
        <taxon>Pseudomonadaceae</taxon>
        <taxon>Pseudomonas</taxon>
    </lineage>
</organism>
<evidence type="ECO:0000313" key="2">
    <source>
        <dbReference type="Proteomes" id="UP000326953"/>
    </source>
</evidence>
<gene>
    <name evidence="1" type="ORF">PS662_04386</name>
</gene>
<name>A0A5E6VTZ4_PSEFL</name>
<dbReference type="Proteomes" id="UP000326953">
    <property type="component" value="Unassembled WGS sequence"/>
</dbReference>
<proteinExistence type="predicted"/>
<reference evidence="1 2" key="1">
    <citation type="submission" date="2019-09" db="EMBL/GenBank/DDBJ databases">
        <authorList>
            <person name="Chandra G."/>
            <person name="Truman W A."/>
        </authorList>
    </citation>
    <scope>NUCLEOTIDE SEQUENCE [LARGE SCALE GENOMIC DNA]</scope>
    <source>
        <strain evidence="1">PS662</strain>
    </source>
</reference>
<accession>A0A5E6VTZ4</accession>
<evidence type="ECO:0000313" key="1">
    <source>
        <dbReference type="EMBL" id="VVN21390.1"/>
    </source>
</evidence>
<sequence>MVGDELLTAYYSISRGRQYVGMAAAPAPLSLGAITEYLLAYGSSVDRREFDEAIFALDDVFRKHWEEEQERKKDKG</sequence>